<proteinExistence type="predicted"/>
<reference evidence="2 3" key="1">
    <citation type="journal article" date="2014" name="BMC Genomics">
        <title>Genome sequencing of four Aureobasidium pullulans varieties: biotechnological potential, stress tolerance, and description of new species.</title>
        <authorList>
            <person name="Gostin Ar C."/>
            <person name="Ohm R.A."/>
            <person name="Kogej T."/>
            <person name="Sonjak S."/>
            <person name="Turk M."/>
            <person name="Zajc J."/>
            <person name="Zalar P."/>
            <person name="Grube M."/>
            <person name="Sun H."/>
            <person name="Han J."/>
            <person name="Sharma A."/>
            <person name="Chiniquy J."/>
            <person name="Ngan C.Y."/>
            <person name="Lipzen A."/>
            <person name="Barry K."/>
            <person name="Grigoriev I.V."/>
            <person name="Gunde-Cimerman N."/>
        </authorList>
    </citation>
    <scope>NUCLEOTIDE SEQUENCE [LARGE SCALE GENOMIC DNA]</scope>
    <source>
        <strain evidence="2 3">CBS 110374</strain>
    </source>
</reference>
<gene>
    <name evidence="2" type="ORF">M437DRAFT_62274</name>
</gene>
<accession>A0A074W432</accession>
<dbReference type="Proteomes" id="UP000030672">
    <property type="component" value="Unassembled WGS sequence"/>
</dbReference>
<keyword evidence="3" id="KW-1185">Reference proteome</keyword>
<name>A0A074W432_AURM1</name>
<dbReference type="EMBL" id="KL584824">
    <property type="protein sequence ID" value="KEQ67910.1"/>
    <property type="molecule type" value="Genomic_DNA"/>
</dbReference>
<sequence>MSMHPKISINSHENLTNDLHARYRTESKALTAKHKMKTTTLLNKIQTANTRHKKLESTLQKDVRRLKKKLAKRCSKFLRDLKATSSLDDGFDLDSDNIIDTDESAFEPAGSFETVIEDGRPFLFESETVRMQSTATETSIGETEMKLWKLREFLRRDKGNVWVKLEARWNEDVAGNDPLKTRRLSPNSSGQRNPGESYVGCVASSIKVRSHRDSYPGT</sequence>
<evidence type="ECO:0000313" key="2">
    <source>
        <dbReference type="EMBL" id="KEQ67910.1"/>
    </source>
</evidence>
<protein>
    <submittedName>
        <fullName evidence="2">Uncharacterized protein</fullName>
    </submittedName>
</protein>
<feature type="compositionally biased region" description="Polar residues" evidence="1">
    <location>
        <begin position="184"/>
        <end position="194"/>
    </location>
</feature>
<dbReference type="HOGENOM" id="CLU_1266638_0_0_1"/>
<feature type="region of interest" description="Disordered" evidence="1">
    <location>
        <begin position="176"/>
        <end position="198"/>
    </location>
</feature>
<organism evidence="2 3">
    <name type="scientific">Aureobasidium melanogenum (strain CBS 110374)</name>
    <name type="common">Aureobasidium pullulans var. melanogenum</name>
    <dbReference type="NCBI Taxonomy" id="1043003"/>
    <lineage>
        <taxon>Eukaryota</taxon>
        <taxon>Fungi</taxon>
        <taxon>Dikarya</taxon>
        <taxon>Ascomycota</taxon>
        <taxon>Pezizomycotina</taxon>
        <taxon>Dothideomycetes</taxon>
        <taxon>Dothideomycetidae</taxon>
        <taxon>Dothideales</taxon>
        <taxon>Saccotheciaceae</taxon>
        <taxon>Aureobasidium</taxon>
    </lineage>
</organism>
<dbReference type="RefSeq" id="XP_040884932.1">
    <property type="nucleotide sequence ID" value="XM_041024045.1"/>
</dbReference>
<dbReference type="GeneID" id="63917418"/>
<evidence type="ECO:0000256" key="1">
    <source>
        <dbReference type="SAM" id="MobiDB-lite"/>
    </source>
</evidence>
<dbReference type="AlphaFoldDB" id="A0A074W432"/>
<evidence type="ECO:0000313" key="3">
    <source>
        <dbReference type="Proteomes" id="UP000030672"/>
    </source>
</evidence>